<evidence type="ECO:0000256" key="2">
    <source>
        <dbReference type="ARBA" id="ARBA00022692"/>
    </source>
</evidence>
<keyword evidence="10" id="KW-0732">Signal</keyword>
<dbReference type="InterPro" id="IPR051275">
    <property type="entry name" value="Cell_adhesion_signaling"/>
</dbReference>
<dbReference type="InterPro" id="IPR013162">
    <property type="entry name" value="CD80_C2-set"/>
</dbReference>
<dbReference type="Proteomes" id="UP000887568">
    <property type="component" value="Unplaced"/>
</dbReference>
<feature type="signal peptide" evidence="10">
    <location>
        <begin position="1"/>
        <end position="22"/>
    </location>
</feature>
<protein>
    <recommendedName>
        <fullName evidence="11">Ig-like domain-containing protein</fullName>
    </recommendedName>
</protein>
<keyword evidence="3 9" id="KW-1133">Transmembrane helix</keyword>
<dbReference type="SUPFAM" id="SSF48726">
    <property type="entry name" value="Immunoglobulin"/>
    <property type="match status" value="3"/>
</dbReference>
<dbReference type="PROSITE" id="PS50835">
    <property type="entry name" value="IG_LIKE"/>
    <property type="match status" value="3"/>
</dbReference>
<dbReference type="RefSeq" id="XP_038058049.1">
    <property type="nucleotide sequence ID" value="XM_038202121.1"/>
</dbReference>
<dbReference type="AlphaFoldDB" id="A0A914A378"/>
<dbReference type="Pfam" id="PF07686">
    <property type="entry name" value="V-set"/>
    <property type="match status" value="2"/>
</dbReference>
<feature type="domain" description="Ig-like" evidence="11">
    <location>
        <begin position="148"/>
        <end position="251"/>
    </location>
</feature>
<feature type="domain" description="Ig-like" evidence="11">
    <location>
        <begin position="42"/>
        <end position="140"/>
    </location>
</feature>
<feature type="domain" description="Ig-like" evidence="11">
    <location>
        <begin position="406"/>
        <end position="521"/>
    </location>
</feature>
<evidence type="ECO:0000256" key="5">
    <source>
        <dbReference type="ARBA" id="ARBA00023157"/>
    </source>
</evidence>
<proteinExistence type="predicted"/>
<evidence type="ECO:0000256" key="6">
    <source>
        <dbReference type="ARBA" id="ARBA00023180"/>
    </source>
</evidence>
<name>A0A914A378_PATMI</name>
<evidence type="ECO:0000256" key="7">
    <source>
        <dbReference type="ARBA" id="ARBA00023319"/>
    </source>
</evidence>
<evidence type="ECO:0000313" key="13">
    <source>
        <dbReference type="Proteomes" id="UP000887568"/>
    </source>
</evidence>
<dbReference type="InterPro" id="IPR013106">
    <property type="entry name" value="Ig_V-set"/>
</dbReference>
<dbReference type="GeneID" id="119729501"/>
<dbReference type="InterPro" id="IPR013783">
    <property type="entry name" value="Ig-like_fold"/>
</dbReference>
<evidence type="ECO:0000313" key="12">
    <source>
        <dbReference type="EnsemblMetazoa" id="XP_038058049.1"/>
    </source>
</evidence>
<organism evidence="12 13">
    <name type="scientific">Patiria miniata</name>
    <name type="common">Bat star</name>
    <name type="synonym">Asterina miniata</name>
    <dbReference type="NCBI Taxonomy" id="46514"/>
    <lineage>
        <taxon>Eukaryota</taxon>
        <taxon>Metazoa</taxon>
        <taxon>Echinodermata</taxon>
        <taxon>Eleutherozoa</taxon>
        <taxon>Asterozoa</taxon>
        <taxon>Asteroidea</taxon>
        <taxon>Valvatacea</taxon>
        <taxon>Valvatida</taxon>
        <taxon>Asterinidae</taxon>
        <taxon>Patiria</taxon>
    </lineage>
</organism>
<feature type="transmembrane region" description="Helical" evidence="9">
    <location>
        <begin position="530"/>
        <end position="553"/>
    </location>
</feature>
<dbReference type="EnsemblMetazoa" id="XM_038202121.1">
    <property type="protein sequence ID" value="XP_038058049.1"/>
    <property type="gene ID" value="LOC119729501"/>
</dbReference>
<keyword evidence="7" id="KW-0393">Immunoglobulin domain</keyword>
<keyword evidence="2 9" id="KW-0812">Transmembrane</keyword>
<dbReference type="PANTHER" id="PTHR11640">
    <property type="entry name" value="NEPHRIN"/>
    <property type="match status" value="1"/>
</dbReference>
<evidence type="ECO:0000256" key="8">
    <source>
        <dbReference type="SAM" id="MobiDB-lite"/>
    </source>
</evidence>
<evidence type="ECO:0000256" key="9">
    <source>
        <dbReference type="SAM" id="Phobius"/>
    </source>
</evidence>
<dbReference type="Pfam" id="PF08205">
    <property type="entry name" value="C2-set_2"/>
    <property type="match status" value="1"/>
</dbReference>
<dbReference type="Gene3D" id="2.60.40.10">
    <property type="entry name" value="Immunoglobulins"/>
    <property type="match status" value="3"/>
</dbReference>
<evidence type="ECO:0000259" key="11">
    <source>
        <dbReference type="PROSITE" id="PS50835"/>
    </source>
</evidence>
<evidence type="ECO:0000256" key="4">
    <source>
        <dbReference type="ARBA" id="ARBA00023136"/>
    </source>
</evidence>
<evidence type="ECO:0000256" key="3">
    <source>
        <dbReference type="ARBA" id="ARBA00022989"/>
    </source>
</evidence>
<dbReference type="OrthoDB" id="10135721at2759"/>
<keyword evidence="6" id="KW-0325">Glycoprotein</keyword>
<dbReference type="GO" id="GO:0016020">
    <property type="term" value="C:membrane"/>
    <property type="evidence" value="ECO:0007669"/>
    <property type="project" value="UniProtKB-SubCell"/>
</dbReference>
<keyword evidence="13" id="KW-1185">Reference proteome</keyword>
<keyword evidence="5" id="KW-1015">Disulfide bond</keyword>
<feature type="region of interest" description="Disordered" evidence="8">
    <location>
        <begin position="460"/>
        <end position="485"/>
    </location>
</feature>
<keyword evidence="4 9" id="KW-0472">Membrane</keyword>
<comment type="subcellular location">
    <subcellularLocation>
        <location evidence="1">Membrane</location>
        <topology evidence="1">Single-pass type I membrane protein</topology>
    </subcellularLocation>
</comment>
<dbReference type="InterPro" id="IPR007110">
    <property type="entry name" value="Ig-like_dom"/>
</dbReference>
<sequence>MADIRLAGIIVVILVSLNVSLAQTVSTSDPFTASPAGNVKLPTYLSPNEVILHRGQTQHIRCPSYNNNERLRHVIWFKGEQLLTRYTDRKVDSSYASSDRYRMSHSHDLIISHVDMRDQGEYVCSVVSSATALERRQTISVTVLTDVPSFKEAMDLTAGEVYVHRNQTHHIQCPSYREEESVSLVFWFKGSQLIARYANPEVGTNFISSRHYWMSSSYGLVINQVQAADEGDYVCGVVPSATGVQRKGSVRVTVSGPTFPIVDNAQVVNILEKGQGHVKLTCPVLRMHKQAATVYWSLGSGDTMRTSIIGVKFSGGGIMVADDYRGDYNITVGGSLVLNTLDMPTSRVWCHVFLHHQEMSSAYYDVIETDESEANQSIMPREPASVATKWTEEGGVVTVTVLQDPPSAVTLHVNTTHSCESDTECSADVTIGSRYRFACNASGSNPASNITWLINTKARSGMGQTEIPPDWSQSRQDESNEDWETSSRIDLQILPEHHQGSITCRAMFPDGGTVFREMTVKLIADDKHEVLLLAILIPTAVAVFIVGVIATVCKLRSNIKRERARSYRGKEAAIENYSGKKLPTISVVL</sequence>
<evidence type="ECO:0000256" key="10">
    <source>
        <dbReference type="SAM" id="SignalP"/>
    </source>
</evidence>
<accession>A0A914A378</accession>
<dbReference type="InterPro" id="IPR003599">
    <property type="entry name" value="Ig_sub"/>
</dbReference>
<dbReference type="InterPro" id="IPR036179">
    <property type="entry name" value="Ig-like_dom_sf"/>
</dbReference>
<feature type="chain" id="PRO_5037862865" description="Ig-like domain-containing protein" evidence="10">
    <location>
        <begin position="23"/>
        <end position="589"/>
    </location>
</feature>
<evidence type="ECO:0000256" key="1">
    <source>
        <dbReference type="ARBA" id="ARBA00004479"/>
    </source>
</evidence>
<dbReference type="SMART" id="SM00409">
    <property type="entry name" value="IG"/>
    <property type="match status" value="3"/>
</dbReference>
<reference evidence="12" key="1">
    <citation type="submission" date="2022-11" db="UniProtKB">
        <authorList>
            <consortium name="EnsemblMetazoa"/>
        </authorList>
    </citation>
    <scope>IDENTIFICATION</scope>
</reference>